<dbReference type="Gene3D" id="3.20.20.140">
    <property type="entry name" value="Metal-dependent hydrolases"/>
    <property type="match status" value="1"/>
</dbReference>
<dbReference type="SUPFAM" id="SSF51556">
    <property type="entry name" value="Metallo-dependent hydrolases"/>
    <property type="match status" value="1"/>
</dbReference>
<proteinExistence type="predicted"/>
<dbReference type="EMBL" id="AP026867">
    <property type="protein sequence ID" value="BDS12058.1"/>
    <property type="molecule type" value="Genomic_DNA"/>
</dbReference>
<dbReference type="KEGG" id="aup:AsAng_0027730"/>
<keyword evidence="2" id="KW-1185">Reference proteome</keyword>
<name>A0A915YFA0_9BACT</name>
<sequence length="536" mass="61951">MFADLHCHAHMRSYLCLRQKRKKYEEKGMYHPWTIVATNMARLKNVDRAAGYSQSDLVALWNGGSRLVWNALYPIEKGFFKTAKRPSGGKYQMIRKVLRVATHHKAPLRTLMQHMTMRIPTATIRFVNSEDYDYWEFLQDEYAYISSKSGLPTKNEIYTLGVARKTFENSEKRRTKYPDYYHAEGTYQIPRNRAEAIEIAKQNKAVMMMALSIEGAHVFGAETEDDKTVLERVDFIKREWEYPLFFITYSHHFNNGLCGHAHSLPEVAAFVLNQESLMSEGFTALGWKVLRKLLAVDEQNNPAPEEGYRILIDLKHMSPQGRKEYYEQLVRPCLDKGDVIPLIASHCSYAARKTLDELIAVQDEEDDTFRVETVEGPFYAWGINLCDEDIRMIYNTGGLFGLSFDKRMLGVSPKKREEKKEQINNINALWNNLKAVLRVIYEDTSLSETEKRKAWDMLAIGTDFDGYIDPISNYKTAIELPQFKVDLLAKIKEEAAKKNPLDCVATFDEQFTPELVVDKICYDNALAFTLKHYPNK</sequence>
<evidence type="ECO:0000313" key="1">
    <source>
        <dbReference type="EMBL" id="BDS12058.1"/>
    </source>
</evidence>
<organism evidence="1 2">
    <name type="scientific">Aureispira anguillae</name>
    <dbReference type="NCBI Taxonomy" id="2864201"/>
    <lineage>
        <taxon>Bacteria</taxon>
        <taxon>Pseudomonadati</taxon>
        <taxon>Bacteroidota</taxon>
        <taxon>Saprospiria</taxon>
        <taxon>Saprospirales</taxon>
        <taxon>Saprospiraceae</taxon>
        <taxon>Aureispira</taxon>
    </lineage>
</organism>
<dbReference type="AlphaFoldDB" id="A0A915YFA0"/>
<dbReference type="InterPro" id="IPR032466">
    <property type="entry name" value="Metal_Hydrolase"/>
</dbReference>
<protein>
    <submittedName>
        <fullName evidence="1">Uncharacterized protein</fullName>
    </submittedName>
</protein>
<dbReference type="RefSeq" id="WP_264793178.1">
    <property type="nucleotide sequence ID" value="NZ_AP026867.1"/>
</dbReference>
<dbReference type="Proteomes" id="UP001060919">
    <property type="component" value="Chromosome"/>
</dbReference>
<accession>A0A915YFA0</accession>
<gene>
    <name evidence="1" type="ORF">AsAng_0027730</name>
</gene>
<reference evidence="1" key="1">
    <citation type="submission" date="2022-09" db="EMBL/GenBank/DDBJ databases">
        <title>Aureispira anguillicida sp. nov., isolated from Leptocephalus of Japanese eel Anguilla japonica.</title>
        <authorList>
            <person name="Yuasa K."/>
            <person name="Mekata T."/>
            <person name="Ikunari K."/>
        </authorList>
    </citation>
    <scope>NUCLEOTIDE SEQUENCE</scope>
    <source>
        <strain evidence="1">EL160426</strain>
    </source>
</reference>
<evidence type="ECO:0000313" key="2">
    <source>
        <dbReference type="Proteomes" id="UP001060919"/>
    </source>
</evidence>